<dbReference type="GO" id="GO:0000290">
    <property type="term" value="P:deadenylation-dependent decapping of nuclear-transcribed mRNA"/>
    <property type="evidence" value="ECO:0007669"/>
    <property type="project" value="InterPro"/>
</dbReference>
<dbReference type="GO" id="GO:0003723">
    <property type="term" value="F:RNA binding"/>
    <property type="evidence" value="ECO:0007669"/>
    <property type="project" value="TreeGrafter"/>
</dbReference>
<dbReference type="AlphaFoldDB" id="A0A0K0EHX5"/>
<keyword evidence="2" id="KW-0963">Cytoplasm</keyword>
<dbReference type="GO" id="GO:0000932">
    <property type="term" value="C:P-body"/>
    <property type="evidence" value="ECO:0007669"/>
    <property type="project" value="UniProtKB-SubCell"/>
</dbReference>
<comment type="subcellular location">
    <subcellularLocation>
        <location evidence="1">Cytoplasm</location>
        <location evidence="1">P-body</location>
    </subcellularLocation>
</comment>
<accession>A0A0K0EHX5</accession>
<keyword evidence="3" id="KW-1185">Reference proteome</keyword>
<dbReference type="STRING" id="6248.A0A0K0EHX5"/>
<dbReference type="PANTHER" id="PTHR21551:SF0">
    <property type="entry name" value="PROTEIN ASSOCIATED WITH TOPO II RELATED-1, ISOFORM A"/>
    <property type="match status" value="1"/>
</dbReference>
<evidence type="ECO:0000313" key="5">
    <source>
        <dbReference type="WBParaSite" id="TCONS_00002689.p1"/>
    </source>
</evidence>
<dbReference type="Proteomes" id="UP000035681">
    <property type="component" value="Unplaced"/>
</dbReference>
<reference evidence="4" key="1">
    <citation type="submission" date="2015-08" db="UniProtKB">
        <authorList>
            <consortium name="WormBaseParasite"/>
        </authorList>
    </citation>
    <scope>IDENTIFICATION</scope>
</reference>
<evidence type="ECO:0000256" key="1">
    <source>
        <dbReference type="ARBA" id="ARBA00004201"/>
    </source>
</evidence>
<dbReference type="GO" id="GO:0033962">
    <property type="term" value="P:P-body assembly"/>
    <property type="evidence" value="ECO:0007669"/>
    <property type="project" value="TreeGrafter"/>
</dbReference>
<sequence>MSHQLDFSSVGSNITGVLNDNEAINSLNITSFGNLGVTEINNLLELAGQTDHLSLLDDDIVISAPEASDLPMPDSLFNNDSEKQNDVMDVWAKLLNEENSPNIETKSENELEMETFGLCNEDFPILSVENKVTKSFPTENDIIKPVKIADNQNFNPNKSNIIHPIPLRMPPDDVLKQFPSIVPSHINIGHLHQQGYGNFMPQTEEQRATTMLLNDLFKGSNGVPPSMMCSQNYPPNKIPVNDMVQPQFYNHAYGVNNPNQYDGLVFQCASFDKYGRQIPLNSAQVNNIRVKTESVVSEESTSKKYNKQNTFPSKRTIHDFALDPFAGLMSQKEREWLIKIQLVQSTISGDPNEDDYYYVNWKKRHNIVQRPKHLKKVEKVKPSYYSFENITPSTGYCTPSFEGALGKINSASSIAPKQHICLSQHLDNESMFSEKPTKRVKTILMTIENCYSSILVVDQNNRIIREGKESDSRINELKEENSVRIKKIKSMLFEGDFAVKCLLISKARQFLSHFLSYLKESKDISQYINILLDGYAKYYKRVNDNLVISIFIPKLKLGLFSIPESVLTGFFLQINLDFAKTNVSSEFITLFNFNLLNRLCAADDVLMVKRMVASGFSWLFDLEHYTKLPQIQNCSNYISYLDIDNIKKGFTNGLFGSQNNGLFENSIFSKVQFN</sequence>
<organism evidence="4">
    <name type="scientific">Strongyloides stercoralis</name>
    <name type="common">Threadworm</name>
    <dbReference type="NCBI Taxonomy" id="6248"/>
    <lineage>
        <taxon>Eukaryota</taxon>
        <taxon>Metazoa</taxon>
        <taxon>Ecdysozoa</taxon>
        <taxon>Nematoda</taxon>
        <taxon>Chromadorea</taxon>
        <taxon>Rhabditida</taxon>
        <taxon>Tylenchina</taxon>
        <taxon>Panagrolaimomorpha</taxon>
        <taxon>Strongyloidoidea</taxon>
        <taxon>Strongyloididae</taxon>
        <taxon>Strongyloides</taxon>
    </lineage>
</organism>
<name>A0A0K0EHX5_STRER</name>
<evidence type="ECO:0000256" key="2">
    <source>
        <dbReference type="ARBA" id="ARBA00022490"/>
    </source>
</evidence>
<proteinExistence type="predicted"/>
<protein>
    <submittedName>
        <fullName evidence="4">PUM-HD domain-containing protein</fullName>
    </submittedName>
    <submittedName>
        <fullName evidence="5">mRNA decay factor PAT1 domain-containing protein</fullName>
    </submittedName>
</protein>
<dbReference type="InterPro" id="IPR039900">
    <property type="entry name" value="Pat1-like"/>
</dbReference>
<evidence type="ECO:0000313" key="4">
    <source>
        <dbReference type="WBParaSite" id="SSTP_0000908000.1"/>
    </source>
</evidence>
<evidence type="ECO:0000313" key="3">
    <source>
        <dbReference type="Proteomes" id="UP000035681"/>
    </source>
</evidence>
<dbReference type="WBParaSite" id="SSTP_0000908000.1">
    <property type="protein sequence ID" value="SSTP_0000908000.1"/>
    <property type="gene ID" value="SSTP_0000908000"/>
</dbReference>
<dbReference type="WBParaSite" id="TCONS_00002689.p1">
    <property type="protein sequence ID" value="TCONS_00002689.p1"/>
    <property type="gene ID" value="XLOC_002518"/>
</dbReference>
<dbReference type="PANTHER" id="PTHR21551">
    <property type="entry name" value="TOPOISOMERASE II-ASSOCIATED PROTEIN PAT1"/>
    <property type="match status" value="1"/>
</dbReference>